<dbReference type="Proteomes" id="UP000293296">
    <property type="component" value="Chromosome"/>
</dbReference>
<dbReference type="PANTHER" id="PTHR30486">
    <property type="entry name" value="TWITCHING MOTILITY PROTEIN PILT"/>
    <property type="match status" value="1"/>
</dbReference>
<dbReference type="PROSITE" id="PS00662">
    <property type="entry name" value="T2SP_E"/>
    <property type="match status" value="1"/>
</dbReference>
<dbReference type="Pfam" id="PF00437">
    <property type="entry name" value="T2SSE"/>
    <property type="match status" value="1"/>
</dbReference>
<evidence type="ECO:0000259" key="2">
    <source>
        <dbReference type="PROSITE" id="PS00662"/>
    </source>
</evidence>
<proteinExistence type="inferred from homology"/>
<dbReference type="InterPro" id="IPR014149">
    <property type="entry name" value="Conjug-transfer_TrbB"/>
</dbReference>
<dbReference type="Gene3D" id="3.30.450.90">
    <property type="match status" value="1"/>
</dbReference>
<comment type="similarity">
    <text evidence="1">Belongs to the GSP E family.</text>
</comment>
<dbReference type="Gene3D" id="3.40.50.300">
    <property type="entry name" value="P-loop containing nucleotide triphosphate hydrolases"/>
    <property type="match status" value="1"/>
</dbReference>
<dbReference type="AlphaFoldDB" id="A0A4P6HHY5"/>
<dbReference type="EMBL" id="CP026538">
    <property type="protein sequence ID" value="QAZ66106.1"/>
    <property type="molecule type" value="Genomic_DNA"/>
</dbReference>
<gene>
    <name evidence="3" type="primary">trbB</name>
    <name evidence="3" type="ORF">C3Y92_02155</name>
</gene>
<reference evidence="3 4" key="1">
    <citation type="submission" date="2018-02" db="EMBL/GenBank/DDBJ databases">
        <title>Genome sequence of Desulfovibrio carbinolicus DSM 3852.</title>
        <authorList>
            <person name="Wilbanks E."/>
            <person name="Skennerton C.T."/>
            <person name="Orphan V.J."/>
        </authorList>
    </citation>
    <scope>NUCLEOTIDE SEQUENCE [LARGE SCALE GENOMIC DNA]</scope>
    <source>
        <strain evidence="3 4">DSM 3852</strain>
    </source>
</reference>
<evidence type="ECO:0000256" key="1">
    <source>
        <dbReference type="ARBA" id="ARBA00006611"/>
    </source>
</evidence>
<evidence type="ECO:0000313" key="3">
    <source>
        <dbReference type="EMBL" id="QAZ66106.1"/>
    </source>
</evidence>
<accession>A0A4P6HHY5</accession>
<dbReference type="InterPro" id="IPR050921">
    <property type="entry name" value="T4SS_GSP_E_ATPase"/>
</dbReference>
<feature type="domain" description="Bacterial type II secretion system protein E" evidence="2">
    <location>
        <begin position="208"/>
        <end position="222"/>
    </location>
</feature>
<protein>
    <submittedName>
        <fullName evidence="3">P-type conjugative transfer ATPase TrbB</fullName>
    </submittedName>
</protein>
<keyword evidence="4" id="KW-1185">Reference proteome</keyword>
<dbReference type="OrthoDB" id="9810761at2"/>
<name>A0A4P6HHY5_9BACT</name>
<evidence type="ECO:0000313" key="4">
    <source>
        <dbReference type="Proteomes" id="UP000293296"/>
    </source>
</evidence>
<dbReference type="KEGG" id="dcb:C3Y92_02155"/>
<dbReference type="InterPro" id="IPR001482">
    <property type="entry name" value="T2SS/T4SS_dom"/>
</dbReference>
<dbReference type="GO" id="GO:0005737">
    <property type="term" value="C:cytoplasm"/>
    <property type="evidence" value="ECO:0007669"/>
    <property type="project" value="InterPro"/>
</dbReference>
<dbReference type="GO" id="GO:0016887">
    <property type="term" value="F:ATP hydrolysis activity"/>
    <property type="evidence" value="ECO:0007669"/>
    <property type="project" value="InterPro"/>
</dbReference>
<sequence>MSDPRLIRSLEQAMGSMVYDALQAPDVLEIMLNPCGLLWLERFGEPMRQVGNLSPEQGRQVVSLVASSLGTTITREQPVVEGEFPIDGSRFEGTDFPIVPGPSFTIRKKPSTVFTLEDYVDKGILSPNLLPFLHQAILRKCNILVVGGTGSGKTTLVNAMIEALSRLCPDDRIVAMEDTCELQVSSPNRVMFRTSDTMDMQRLTKVTMRYRPDRILVGEVRDGAALDLLKAWNTGHPGGIATLHADSALDALGRLEDLVAERLTAPMHRLISRAINVIVFIRKTPEGRQISEVAFVHGYDSANHAYHLEYVLKSNISVNQGKWYQEYIKGDCNA</sequence>
<organism evidence="3 4">
    <name type="scientific">Solidesulfovibrio carbinolicus</name>
    <dbReference type="NCBI Taxonomy" id="296842"/>
    <lineage>
        <taxon>Bacteria</taxon>
        <taxon>Pseudomonadati</taxon>
        <taxon>Thermodesulfobacteriota</taxon>
        <taxon>Desulfovibrionia</taxon>
        <taxon>Desulfovibrionales</taxon>
        <taxon>Desulfovibrionaceae</taxon>
        <taxon>Solidesulfovibrio</taxon>
    </lineage>
</organism>
<dbReference type="SUPFAM" id="SSF52540">
    <property type="entry name" value="P-loop containing nucleoside triphosphate hydrolases"/>
    <property type="match status" value="1"/>
</dbReference>
<dbReference type="CDD" id="cd01130">
    <property type="entry name" value="VirB11-like_ATPase"/>
    <property type="match status" value="1"/>
</dbReference>
<dbReference type="NCBIfam" id="TIGR02782">
    <property type="entry name" value="TrbB_P"/>
    <property type="match status" value="1"/>
</dbReference>
<dbReference type="PANTHER" id="PTHR30486:SF6">
    <property type="entry name" value="TYPE IV PILUS RETRACTATION ATPASE PILT"/>
    <property type="match status" value="1"/>
</dbReference>
<dbReference type="InterPro" id="IPR027417">
    <property type="entry name" value="P-loop_NTPase"/>
</dbReference>
<dbReference type="GO" id="GO:0005524">
    <property type="term" value="F:ATP binding"/>
    <property type="evidence" value="ECO:0007669"/>
    <property type="project" value="InterPro"/>
</dbReference>